<accession>A0AAD6Z0R6</accession>
<feature type="region of interest" description="Disordered" evidence="1">
    <location>
        <begin position="114"/>
        <end position="133"/>
    </location>
</feature>
<protein>
    <submittedName>
        <fullName evidence="2">Uncharacterized protein</fullName>
    </submittedName>
</protein>
<feature type="region of interest" description="Disordered" evidence="1">
    <location>
        <begin position="54"/>
        <end position="101"/>
    </location>
</feature>
<evidence type="ECO:0000256" key="1">
    <source>
        <dbReference type="SAM" id="MobiDB-lite"/>
    </source>
</evidence>
<sequence length="133" mass="14220">MKEIKRTGGKPLPVTVQDIVDALERGDEAIDISKCSVSYDHALVAEMARRHERWAPCAKGKAERGAPGTSKSKGKGKRKQCRVAKAPTHHSSLEASSDAAFRQSQTTEALICSGGCGDAGSAPETTKKRSRSR</sequence>
<organism evidence="2 3">
    <name type="scientific">Mycena albidolilacea</name>
    <dbReference type="NCBI Taxonomy" id="1033008"/>
    <lineage>
        <taxon>Eukaryota</taxon>
        <taxon>Fungi</taxon>
        <taxon>Dikarya</taxon>
        <taxon>Basidiomycota</taxon>
        <taxon>Agaricomycotina</taxon>
        <taxon>Agaricomycetes</taxon>
        <taxon>Agaricomycetidae</taxon>
        <taxon>Agaricales</taxon>
        <taxon>Marasmiineae</taxon>
        <taxon>Mycenaceae</taxon>
        <taxon>Mycena</taxon>
    </lineage>
</organism>
<name>A0AAD6Z0R6_9AGAR</name>
<gene>
    <name evidence="2" type="ORF">DFH08DRAFT_826272</name>
</gene>
<evidence type="ECO:0000313" key="2">
    <source>
        <dbReference type="EMBL" id="KAJ7302808.1"/>
    </source>
</evidence>
<proteinExistence type="predicted"/>
<feature type="compositionally biased region" description="Basic residues" evidence="1">
    <location>
        <begin position="72"/>
        <end position="82"/>
    </location>
</feature>
<dbReference type="EMBL" id="JARIHO010000111">
    <property type="protein sequence ID" value="KAJ7302808.1"/>
    <property type="molecule type" value="Genomic_DNA"/>
</dbReference>
<dbReference type="Proteomes" id="UP001218218">
    <property type="component" value="Unassembled WGS sequence"/>
</dbReference>
<keyword evidence="3" id="KW-1185">Reference proteome</keyword>
<comment type="caution">
    <text evidence="2">The sequence shown here is derived from an EMBL/GenBank/DDBJ whole genome shotgun (WGS) entry which is preliminary data.</text>
</comment>
<evidence type="ECO:0000313" key="3">
    <source>
        <dbReference type="Proteomes" id="UP001218218"/>
    </source>
</evidence>
<dbReference type="AlphaFoldDB" id="A0AAD6Z0R6"/>
<reference evidence="2" key="1">
    <citation type="submission" date="2023-03" db="EMBL/GenBank/DDBJ databases">
        <title>Massive genome expansion in bonnet fungi (Mycena s.s.) driven by repeated elements and novel gene families across ecological guilds.</title>
        <authorList>
            <consortium name="Lawrence Berkeley National Laboratory"/>
            <person name="Harder C.B."/>
            <person name="Miyauchi S."/>
            <person name="Viragh M."/>
            <person name="Kuo A."/>
            <person name="Thoen E."/>
            <person name="Andreopoulos B."/>
            <person name="Lu D."/>
            <person name="Skrede I."/>
            <person name="Drula E."/>
            <person name="Henrissat B."/>
            <person name="Morin E."/>
            <person name="Kohler A."/>
            <person name="Barry K."/>
            <person name="LaButti K."/>
            <person name="Morin E."/>
            <person name="Salamov A."/>
            <person name="Lipzen A."/>
            <person name="Mereny Z."/>
            <person name="Hegedus B."/>
            <person name="Baldrian P."/>
            <person name="Stursova M."/>
            <person name="Weitz H."/>
            <person name="Taylor A."/>
            <person name="Grigoriev I.V."/>
            <person name="Nagy L.G."/>
            <person name="Martin F."/>
            <person name="Kauserud H."/>
        </authorList>
    </citation>
    <scope>NUCLEOTIDE SEQUENCE</scope>
    <source>
        <strain evidence="2">CBHHK002</strain>
    </source>
</reference>